<dbReference type="EMBL" id="BIFQ01000002">
    <property type="protein sequence ID" value="GCE09203.1"/>
    <property type="molecule type" value="Genomic_DNA"/>
</dbReference>
<comment type="caution">
    <text evidence="1">The sequence shown here is derived from an EMBL/GenBank/DDBJ whole genome shotgun (WGS) entry which is preliminary data.</text>
</comment>
<evidence type="ECO:0000313" key="2">
    <source>
        <dbReference type="Proteomes" id="UP000287224"/>
    </source>
</evidence>
<keyword evidence="2" id="KW-1185">Reference proteome</keyword>
<dbReference type="Proteomes" id="UP000287224">
    <property type="component" value="Unassembled WGS sequence"/>
</dbReference>
<evidence type="ECO:0000313" key="1">
    <source>
        <dbReference type="EMBL" id="GCE09203.1"/>
    </source>
</evidence>
<protein>
    <submittedName>
        <fullName evidence="1">Uncharacterized protein</fullName>
    </submittedName>
</protein>
<proteinExistence type="predicted"/>
<accession>A0A401ZQP6</accession>
<organism evidence="1 2">
    <name type="scientific">Dictyobacter aurantiacus</name>
    <dbReference type="NCBI Taxonomy" id="1936993"/>
    <lineage>
        <taxon>Bacteria</taxon>
        <taxon>Bacillati</taxon>
        <taxon>Chloroflexota</taxon>
        <taxon>Ktedonobacteria</taxon>
        <taxon>Ktedonobacterales</taxon>
        <taxon>Dictyobacteraceae</taxon>
        <taxon>Dictyobacter</taxon>
    </lineage>
</organism>
<gene>
    <name evidence="1" type="ORF">KDAU_65320</name>
</gene>
<reference evidence="2" key="1">
    <citation type="submission" date="2018-12" db="EMBL/GenBank/DDBJ databases">
        <title>Tengunoibacter tsumagoiensis gen. nov., sp. nov., Dictyobacter kobayashii sp. nov., D. alpinus sp. nov., and D. joshuensis sp. nov. and description of Dictyobacteraceae fam. nov. within the order Ktedonobacterales isolated from Tengu-no-mugimeshi.</title>
        <authorList>
            <person name="Wang C.M."/>
            <person name="Zheng Y."/>
            <person name="Sakai Y."/>
            <person name="Toyoda A."/>
            <person name="Minakuchi Y."/>
            <person name="Abe K."/>
            <person name="Yokota A."/>
            <person name="Yabe S."/>
        </authorList>
    </citation>
    <scope>NUCLEOTIDE SEQUENCE [LARGE SCALE GENOMIC DNA]</scope>
    <source>
        <strain evidence="2">S-27</strain>
    </source>
</reference>
<name>A0A401ZQP6_9CHLR</name>
<dbReference type="AlphaFoldDB" id="A0A401ZQP6"/>
<sequence>METMMSIAHILRDEHYNHVLVLVDPKLKARLLQEWELHSLDGRKLSEQFSITSLPQRAQDAQICLASVFDIQTQIGVDMAQPFFTLFDAVILCDGASTMHGPVWHQIVAIFTIMDVHLLHVRALVSEESA</sequence>
<dbReference type="RefSeq" id="WP_126601626.1">
    <property type="nucleotide sequence ID" value="NZ_BIFQ01000002.1"/>
</dbReference>